<dbReference type="GO" id="GO:0008270">
    <property type="term" value="F:zinc ion binding"/>
    <property type="evidence" value="ECO:0007669"/>
    <property type="project" value="UniProtKB-KW"/>
</dbReference>
<sequence>MAWALVSTIVDQLGSLIASDAKNLRTLIVVGQNSYNVFRLFHHFRSLRTLSLSCYGTLKGISDEIEDLMHLRYLKMPIWLENGWPKTIGNLCNLQSLNIPKNLTCGIQKLPQGMSKLINLKHLIVEECPTYPCGFPRGIGRLSSLTKLSHFYVGGKDDSQRCGLGELKYLNHLQGALTIYGLGNVVNACEAKNAELNKKIGLRDLCLDFIENGGRIEDGGRMETDVSVLNALEPPQGLEKLQIKHYWGTTMFPNWMMSLAKLKSFTLTGGLKLERLPPLGKLQFLEHLIIDGCTLAFKKLDDEEEFDEEEPDEEEQSEDEELMNSPAGRITQIVYKGSHNHPKPQPQLAIKPAKESISDSEDQGSPCVVELTGPGDSENEDGVGDEPNLKKRHVPNLTTYAVTEPKIIKQTRSEVCASNGSPRQGASLVLSSFEDMLSWPKMWHKLTANPTTQAYLQNNDFVRMMHELHNNYLKDKRVIQALGVLLNINIWTPTSVDAEIPQSSSLLSLQPERKKSAETELAEELDLMELTADEGMDRESQACKEQEMGNAAYTKNDFDTAIAHYTKVMELDDGNISCLMNRAVAYLAIGQYDECIKDCDEVVERGRQLKSDSKMIAITLSRKGTALVKMAKHSQDYELAIETFKKALSEHCIPGTLKKLNDAEQAKRELGQQEYFDTKLANEEHEKAYYSSKENPSKNFCVSMPVDLDNSSTASGEASVSSSGNQSQPLKPTTKKNQCLLGMPGNQNPNVEVVALSPKTLLVTNEFVCEICKKGFKREPNLQLHRRGHNLSWKPSQGSVSTVDSSPPMPAPAQAQAQLAPPQSTEETSENEIASEHHGMEIDIEEVKMTDSSEQKKFEIEEMGNDASQTRQPDVIQVEDMQLQASSTLKPQRVLFDVNAVNILKSSGLIQSQIEDVEMKSEASEQRGFFLMQGGLGLTMLPKDEDWKNAKEIYLMDNELSILPENPRCPNLSALFLPRNYKLRTIPPSFFDHMPALQILNLSRTSIKSLPDSIIKLVSLKRLFLNNCHRLMTLSPKVGDLKQLEVIDLEGAKIMDLPMEIKELTNLKYLEVSFYGYISNGNGKKAMQSNAVVPCGVISALSLLEELNIDVNPDDERWDARVEDIVTEICTLKRLETLKFYFPRVELLRHFQWNSLTLSYFRFTIGRHVKRIMSRVPCDVEFELERWGKCLKYINGVGVPGDIKKVLQHAVAFFLDRHATVKKLSDFGLRNMKQLKCCVMGECNEVQVIVDEEDDARKIVSDSYGTERIVLGSLEYLYIYYMKNLRSIWEGSVQKNSLFLLKSLTLRTCPQLTTIFTQGLLDNLCNLEELKVEDCPSIKSIVSCEISAEHKTSYFLPNLKKISLHYMPGLVSISSGLHIAPKLEWLSFYNCPDLKNPLIDEISSQDLKKIKGERSWWEALEWSNSCPSYLEEIFVLIDIRDC</sequence>
<dbReference type="Gene3D" id="3.80.10.10">
    <property type="entry name" value="Ribonuclease Inhibitor"/>
    <property type="match status" value="3"/>
</dbReference>
<comment type="caution">
    <text evidence="7">The sequence shown here is derived from an EMBL/GenBank/DDBJ whole genome shotgun (WGS) entry which is preliminary data.</text>
</comment>
<feature type="region of interest" description="Disordered" evidence="5">
    <location>
        <begin position="712"/>
        <end position="736"/>
    </location>
</feature>
<keyword evidence="3" id="KW-0863">Zinc-finger</keyword>
<dbReference type="SUPFAM" id="SSF48452">
    <property type="entry name" value="TPR-like"/>
    <property type="match status" value="1"/>
</dbReference>
<evidence type="ECO:0000313" key="8">
    <source>
        <dbReference type="Proteomes" id="UP000237347"/>
    </source>
</evidence>
<evidence type="ECO:0000259" key="6">
    <source>
        <dbReference type="PROSITE" id="PS50157"/>
    </source>
</evidence>
<feature type="repeat" description="TPR" evidence="4">
    <location>
        <begin position="542"/>
        <end position="575"/>
    </location>
</feature>
<dbReference type="SUPFAM" id="SSF52058">
    <property type="entry name" value="L domain-like"/>
    <property type="match status" value="2"/>
</dbReference>
<dbReference type="Gene3D" id="1.25.40.10">
    <property type="entry name" value="Tetratricopeptide repeat domain"/>
    <property type="match status" value="1"/>
</dbReference>
<dbReference type="EMBL" id="PKMF04000358">
    <property type="protein sequence ID" value="KAK7836232.1"/>
    <property type="molecule type" value="Genomic_DNA"/>
</dbReference>
<feature type="compositionally biased region" description="Low complexity" evidence="5">
    <location>
        <begin position="812"/>
        <end position="823"/>
    </location>
</feature>
<protein>
    <submittedName>
        <fullName evidence="7">Hsp70-hsp90 organizing protein 3</fullName>
    </submittedName>
</protein>
<dbReference type="PROSITE" id="PS00028">
    <property type="entry name" value="ZINC_FINGER_C2H2_1"/>
    <property type="match status" value="1"/>
</dbReference>
<keyword evidence="8" id="KW-1185">Reference proteome</keyword>
<dbReference type="Pfam" id="PF23598">
    <property type="entry name" value="LRR_14"/>
    <property type="match status" value="1"/>
</dbReference>
<feature type="region of interest" description="Disordered" evidence="5">
    <location>
        <begin position="337"/>
        <end position="393"/>
    </location>
</feature>
<dbReference type="PROSITE" id="PS50005">
    <property type="entry name" value="TPR"/>
    <property type="match status" value="1"/>
</dbReference>
<evidence type="ECO:0000256" key="2">
    <source>
        <dbReference type="ARBA" id="ARBA00022803"/>
    </source>
</evidence>
<dbReference type="Pfam" id="PF17830">
    <property type="entry name" value="STI1-HOP_DP"/>
    <property type="match status" value="1"/>
</dbReference>
<dbReference type="FunFam" id="1.25.40.10:FF:000010">
    <property type="entry name" value="Stress-induced phosphoprotein 1"/>
    <property type="match status" value="1"/>
</dbReference>
<dbReference type="InterPro" id="IPR032675">
    <property type="entry name" value="LRR_dom_sf"/>
</dbReference>
<evidence type="ECO:0000313" key="7">
    <source>
        <dbReference type="EMBL" id="KAK7836232.1"/>
    </source>
</evidence>
<dbReference type="Proteomes" id="UP000237347">
    <property type="component" value="Unassembled WGS sequence"/>
</dbReference>
<dbReference type="SMART" id="SM00028">
    <property type="entry name" value="TPR"/>
    <property type="match status" value="2"/>
</dbReference>
<reference evidence="7 8" key="1">
    <citation type="journal article" date="2018" name="Sci. Data">
        <title>The draft genome sequence of cork oak.</title>
        <authorList>
            <person name="Ramos A.M."/>
            <person name="Usie A."/>
            <person name="Barbosa P."/>
            <person name="Barros P.M."/>
            <person name="Capote T."/>
            <person name="Chaves I."/>
            <person name="Simoes F."/>
            <person name="Abreu I."/>
            <person name="Carrasquinho I."/>
            <person name="Faro C."/>
            <person name="Guimaraes J.B."/>
            <person name="Mendonca D."/>
            <person name="Nobrega F."/>
            <person name="Rodrigues L."/>
            <person name="Saibo N.J.M."/>
            <person name="Varela M.C."/>
            <person name="Egas C."/>
            <person name="Matos J."/>
            <person name="Miguel C.M."/>
            <person name="Oliveira M.M."/>
            <person name="Ricardo C.P."/>
            <person name="Goncalves S."/>
        </authorList>
    </citation>
    <scope>NUCLEOTIDE SEQUENCE [LARGE SCALE GENOMIC DNA]</scope>
    <source>
        <strain evidence="8">cv. HL8</strain>
    </source>
</reference>
<dbReference type="PANTHER" id="PTHR47186:SF3">
    <property type="entry name" value="OS09G0267800 PROTEIN"/>
    <property type="match status" value="1"/>
</dbReference>
<gene>
    <name evidence="7" type="primary">HOP3_3</name>
    <name evidence="7" type="ORF">CFP56_022817</name>
</gene>
<feature type="compositionally biased region" description="Low complexity" evidence="5">
    <location>
        <begin position="712"/>
        <end position="728"/>
    </location>
</feature>
<proteinExistence type="predicted"/>
<dbReference type="InterPro" id="IPR057135">
    <property type="entry name" value="At4g27190-like_LRR"/>
</dbReference>
<evidence type="ECO:0000256" key="5">
    <source>
        <dbReference type="SAM" id="MobiDB-lite"/>
    </source>
</evidence>
<feature type="compositionally biased region" description="Polar residues" evidence="5">
    <location>
        <begin position="793"/>
        <end position="805"/>
    </location>
</feature>
<dbReference type="InterPro" id="IPR056789">
    <property type="entry name" value="LRR_R13L1-DRL21"/>
</dbReference>
<keyword evidence="3" id="KW-0862">Zinc</keyword>
<keyword evidence="1" id="KW-0677">Repeat</keyword>
<evidence type="ECO:0000256" key="3">
    <source>
        <dbReference type="PROSITE-ProRule" id="PRU00042"/>
    </source>
</evidence>
<dbReference type="Pfam" id="PF23247">
    <property type="entry name" value="LRR_RPS2"/>
    <property type="match status" value="1"/>
</dbReference>
<feature type="region of interest" description="Disordered" evidence="5">
    <location>
        <begin position="787"/>
        <end position="841"/>
    </location>
</feature>
<evidence type="ECO:0000256" key="1">
    <source>
        <dbReference type="ARBA" id="ARBA00022737"/>
    </source>
</evidence>
<keyword evidence="3" id="KW-0479">Metal-binding</keyword>
<dbReference type="Gene3D" id="1.10.260.100">
    <property type="match status" value="1"/>
</dbReference>
<keyword evidence="2 4" id="KW-0802">TPR repeat</keyword>
<evidence type="ECO:0000256" key="4">
    <source>
        <dbReference type="PROSITE-ProRule" id="PRU00339"/>
    </source>
</evidence>
<accession>A0AAW0KB47</accession>
<name>A0AAW0KB47_QUESU</name>
<dbReference type="InterPro" id="IPR013087">
    <property type="entry name" value="Znf_C2H2_type"/>
</dbReference>
<dbReference type="SMART" id="SM00355">
    <property type="entry name" value="ZnF_C2H2"/>
    <property type="match status" value="1"/>
</dbReference>
<organism evidence="7 8">
    <name type="scientific">Quercus suber</name>
    <name type="common">Cork oak</name>
    <dbReference type="NCBI Taxonomy" id="58331"/>
    <lineage>
        <taxon>Eukaryota</taxon>
        <taxon>Viridiplantae</taxon>
        <taxon>Streptophyta</taxon>
        <taxon>Embryophyta</taxon>
        <taxon>Tracheophyta</taxon>
        <taxon>Spermatophyta</taxon>
        <taxon>Magnoliopsida</taxon>
        <taxon>eudicotyledons</taxon>
        <taxon>Gunneridae</taxon>
        <taxon>Pentapetalae</taxon>
        <taxon>rosids</taxon>
        <taxon>fabids</taxon>
        <taxon>Fagales</taxon>
        <taxon>Fagaceae</taxon>
        <taxon>Quercus</taxon>
    </lineage>
</organism>
<dbReference type="InterPro" id="IPR011990">
    <property type="entry name" value="TPR-like_helical_dom_sf"/>
</dbReference>
<dbReference type="InterPro" id="IPR055414">
    <property type="entry name" value="LRR_R13L4/SHOC2-like"/>
</dbReference>
<feature type="region of interest" description="Disordered" evidence="5">
    <location>
        <begin position="303"/>
        <end position="325"/>
    </location>
</feature>
<dbReference type="InterPro" id="IPR041243">
    <property type="entry name" value="STI1/HOP_DP"/>
</dbReference>
<dbReference type="PANTHER" id="PTHR47186">
    <property type="entry name" value="LEUCINE-RICH REPEAT-CONTAINING PROTEIN 57"/>
    <property type="match status" value="1"/>
</dbReference>
<dbReference type="Pfam" id="PF25019">
    <property type="entry name" value="LRR_R13L1-DRL21"/>
    <property type="match status" value="1"/>
</dbReference>
<feature type="domain" description="C2H2-type" evidence="6">
    <location>
        <begin position="767"/>
        <end position="789"/>
    </location>
</feature>
<dbReference type="PROSITE" id="PS50157">
    <property type="entry name" value="ZINC_FINGER_C2H2_2"/>
    <property type="match status" value="1"/>
</dbReference>
<dbReference type="InterPro" id="IPR019734">
    <property type="entry name" value="TPR_rpt"/>
</dbReference>
<feature type="compositionally biased region" description="Acidic residues" evidence="5">
    <location>
        <begin position="303"/>
        <end position="322"/>
    </location>
</feature>